<name>A0ABT5VVF5_9BACT</name>
<dbReference type="EMBL" id="JAKJSC010000003">
    <property type="protein sequence ID" value="MDE5419377.1"/>
    <property type="molecule type" value="Genomic_DNA"/>
</dbReference>
<protein>
    <submittedName>
        <fullName evidence="2">GSCFA domain-containing protein</fullName>
    </submittedName>
</protein>
<sequence length="329" mass="38338">MVNFRTKVKIQESKDKFGYNSKAIMLGSCFVENIGEKLFGYKFDCNVNPFGVIYNPISVGESLKILLENKEFKEEDLNFANDLYFSFSHHSRFSHADANECLHLINTEIKKSSLDLANSDVLYITFGTSWVFELLDLGKIVSNCHKLPAKDFHRYRLEVDEIVNYYKELIISLSVFNPNLKIVFTVSPIRHWKDGAHGNQLSKSTLLLAIDQLVQLFEQVSYFPSYEIVMDELRDYRFYSEDMLHMNSTAINYIWGRFVDTYMEKSVLDVMKKVEKIVSASNHRPFNPDTISHQEFITRTLHDIEKLQSQYPNIVLDKEKSVLLKNLHI</sequence>
<dbReference type="Proteomes" id="UP001528920">
    <property type="component" value="Unassembled WGS sequence"/>
</dbReference>
<feature type="domain" description="GSCFA" evidence="1">
    <location>
        <begin position="24"/>
        <end position="258"/>
    </location>
</feature>
<reference evidence="2 3" key="1">
    <citation type="submission" date="2022-01" db="EMBL/GenBank/DDBJ databases">
        <title>Labilibaculum sp. nov, a marine bacterium isolated from Antarctica.</title>
        <authorList>
            <person name="Dai W."/>
        </authorList>
    </citation>
    <scope>NUCLEOTIDE SEQUENCE [LARGE SCALE GENOMIC DNA]</scope>
    <source>
        <strain evidence="2 3">DW002</strain>
    </source>
</reference>
<evidence type="ECO:0000259" key="1">
    <source>
        <dbReference type="Pfam" id="PF08885"/>
    </source>
</evidence>
<proteinExistence type="predicted"/>
<dbReference type="RefSeq" id="WP_275110707.1">
    <property type="nucleotide sequence ID" value="NZ_JAKJSC010000003.1"/>
</dbReference>
<organism evidence="2 3">
    <name type="scientific">Paralabilibaculum antarcticum</name>
    <dbReference type="NCBI Taxonomy" id="2912572"/>
    <lineage>
        <taxon>Bacteria</taxon>
        <taxon>Pseudomonadati</taxon>
        <taxon>Bacteroidota</taxon>
        <taxon>Bacteroidia</taxon>
        <taxon>Marinilabiliales</taxon>
        <taxon>Marinifilaceae</taxon>
        <taxon>Paralabilibaculum</taxon>
    </lineage>
</organism>
<accession>A0ABT5VVF5</accession>
<keyword evidence="3" id="KW-1185">Reference proteome</keyword>
<dbReference type="InterPro" id="IPR014982">
    <property type="entry name" value="GSCFA"/>
</dbReference>
<evidence type="ECO:0000313" key="2">
    <source>
        <dbReference type="EMBL" id="MDE5419377.1"/>
    </source>
</evidence>
<evidence type="ECO:0000313" key="3">
    <source>
        <dbReference type="Proteomes" id="UP001528920"/>
    </source>
</evidence>
<comment type="caution">
    <text evidence="2">The sequence shown here is derived from an EMBL/GenBank/DDBJ whole genome shotgun (WGS) entry which is preliminary data.</text>
</comment>
<gene>
    <name evidence="2" type="ORF">L3049_15380</name>
</gene>
<dbReference type="Pfam" id="PF08885">
    <property type="entry name" value="GSCFA"/>
    <property type="match status" value="1"/>
</dbReference>